<gene>
    <name evidence="2" type="ORF">Q8F55_005604</name>
</gene>
<dbReference type="GeneID" id="95986647"/>
<dbReference type="EMBL" id="JBBXJM010000004">
    <property type="protein sequence ID" value="KAL1408791.1"/>
    <property type="molecule type" value="Genomic_DNA"/>
</dbReference>
<reference evidence="2 3" key="1">
    <citation type="submission" date="2023-08" db="EMBL/GenBank/DDBJ databases">
        <title>Annotated Genome Sequence of Vanrija albida AlHP1.</title>
        <authorList>
            <person name="Herzog R."/>
        </authorList>
    </citation>
    <scope>NUCLEOTIDE SEQUENCE [LARGE SCALE GENOMIC DNA]</scope>
    <source>
        <strain evidence="2 3">AlHP1</strain>
    </source>
</reference>
<dbReference type="RefSeq" id="XP_069208735.1">
    <property type="nucleotide sequence ID" value="XM_069354093.1"/>
</dbReference>
<evidence type="ECO:0000313" key="3">
    <source>
        <dbReference type="Proteomes" id="UP001565368"/>
    </source>
</evidence>
<keyword evidence="1" id="KW-0732">Signal</keyword>
<organism evidence="2 3">
    <name type="scientific">Vanrija albida</name>
    <dbReference type="NCBI Taxonomy" id="181172"/>
    <lineage>
        <taxon>Eukaryota</taxon>
        <taxon>Fungi</taxon>
        <taxon>Dikarya</taxon>
        <taxon>Basidiomycota</taxon>
        <taxon>Agaricomycotina</taxon>
        <taxon>Tremellomycetes</taxon>
        <taxon>Trichosporonales</taxon>
        <taxon>Trichosporonaceae</taxon>
        <taxon>Vanrija</taxon>
    </lineage>
</organism>
<proteinExistence type="predicted"/>
<protein>
    <submittedName>
        <fullName evidence="2">Uncharacterized protein</fullName>
    </submittedName>
</protein>
<dbReference type="Proteomes" id="UP001565368">
    <property type="component" value="Unassembled WGS sequence"/>
</dbReference>
<keyword evidence="3" id="KW-1185">Reference proteome</keyword>
<name>A0ABR3Q248_9TREE</name>
<feature type="chain" id="PRO_5046381862" evidence="1">
    <location>
        <begin position="20"/>
        <end position="305"/>
    </location>
</feature>
<evidence type="ECO:0000256" key="1">
    <source>
        <dbReference type="SAM" id="SignalP"/>
    </source>
</evidence>
<sequence>MLAHTLALAAAASLALASAEPSSPVPALLVRDAGAGYKDPNDDGGSMFTHVNGTYPPGLGEPLNVIISANSDPEVLVDSLYKGGFQNYMLSGGLSTECLGGGFGSKQNASLDATHRNETQIGVLRQNYGDPYLGACKETFDGGNHLRYWRQNSTNALFLAVSVEMSLEKQHDIVPNGYNLGRDYLVGNLTGHQIDSRNVSNTTVITGSSTGNSTWGNYTYQTEARYVSGLLNDSSDGVNHYITVEAEGHPAIDGLVAVLTVKITGRPQGEKPASAAGTSAAGPAKTVSALLLSGALAVGAGWLLL</sequence>
<comment type="caution">
    <text evidence="2">The sequence shown here is derived from an EMBL/GenBank/DDBJ whole genome shotgun (WGS) entry which is preliminary data.</text>
</comment>
<accession>A0ABR3Q248</accession>
<feature type="signal peptide" evidence="1">
    <location>
        <begin position="1"/>
        <end position="19"/>
    </location>
</feature>
<evidence type="ECO:0000313" key="2">
    <source>
        <dbReference type="EMBL" id="KAL1408791.1"/>
    </source>
</evidence>